<accession>A0ABY4YRL0</accession>
<dbReference type="RefSeq" id="WP_252592451.1">
    <property type="nucleotide sequence ID" value="NZ_CP099489.1"/>
</dbReference>
<name>A0ABY4YRL0_9MICO</name>
<dbReference type="EMBL" id="CP099489">
    <property type="protein sequence ID" value="USQ79405.1"/>
    <property type="molecule type" value="Genomic_DNA"/>
</dbReference>
<organism evidence="1 2">
    <name type="scientific">Ornithinimicrobium faecis</name>
    <dbReference type="NCBI Taxonomy" id="2934158"/>
    <lineage>
        <taxon>Bacteria</taxon>
        <taxon>Bacillati</taxon>
        <taxon>Actinomycetota</taxon>
        <taxon>Actinomycetes</taxon>
        <taxon>Micrococcales</taxon>
        <taxon>Ornithinimicrobiaceae</taxon>
        <taxon>Ornithinimicrobium</taxon>
    </lineage>
</organism>
<dbReference type="SUPFAM" id="SSF52540">
    <property type="entry name" value="P-loop containing nucleoside triphosphate hydrolases"/>
    <property type="match status" value="1"/>
</dbReference>
<sequence length="167" mass="18529">MSDGNALGGTRVVFMCGPAGSGKSTVARDLESQGLVRLSFDQEAWARGHRSMPLPEQAHRDIEAELQDRLSALVTAGRDVVLDFSFWSRAMREDYRELLRPLDIEPETIYLATDRETCLSRVRARGIDHADDFQLSPDLAAAYFDHFEVPTPKEGPLTVLGADGRPL</sequence>
<keyword evidence="1" id="KW-0547">Nucleotide-binding</keyword>
<reference evidence="1" key="1">
    <citation type="submission" date="2022-06" db="EMBL/GenBank/DDBJ databases">
        <title>Ornithinimicrobium HY1793.</title>
        <authorList>
            <person name="Huang Y."/>
        </authorList>
    </citation>
    <scope>NUCLEOTIDE SEQUENCE</scope>
    <source>
        <strain evidence="1">HY1793</strain>
    </source>
</reference>
<evidence type="ECO:0000313" key="2">
    <source>
        <dbReference type="Proteomes" id="UP001056455"/>
    </source>
</evidence>
<dbReference type="PRINTS" id="PR01100">
    <property type="entry name" value="SHIKIMTKNASE"/>
</dbReference>
<dbReference type="Gene3D" id="3.40.50.300">
    <property type="entry name" value="P-loop containing nucleotide triphosphate hydrolases"/>
    <property type="match status" value="1"/>
</dbReference>
<keyword evidence="1" id="KW-0067">ATP-binding</keyword>
<protein>
    <submittedName>
        <fullName evidence="1">ATP-binding protein</fullName>
    </submittedName>
</protein>
<dbReference type="GO" id="GO:0005524">
    <property type="term" value="F:ATP binding"/>
    <property type="evidence" value="ECO:0007669"/>
    <property type="project" value="UniProtKB-KW"/>
</dbReference>
<dbReference type="InterPro" id="IPR027417">
    <property type="entry name" value="P-loop_NTPase"/>
</dbReference>
<evidence type="ECO:0000313" key="1">
    <source>
        <dbReference type="EMBL" id="USQ79405.1"/>
    </source>
</evidence>
<dbReference type="Proteomes" id="UP001056455">
    <property type="component" value="Chromosome"/>
</dbReference>
<gene>
    <name evidence="1" type="ORF">NF556_17640</name>
</gene>
<dbReference type="Pfam" id="PF13671">
    <property type="entry name" value="AAA_33"/>
    <property type="match status" value="1"/>
</dbReference>
<proteinExistence type="predicted"/>
<keyword evidence="2" id="KW-1185">Reference proteome</keyword>